<keyword evidence="2" id="KW-0813">Transport</keyword>
<dbReference type="PROSITE" id="PS51103">
    <property type="entry name" value="PTS_EIIC_TYPE_1"/>
    <property type="match status" value="1"/>
</dbReference>
<keyword evidence="8" id="KW-0418">Kinase</keyword>
<feature type="transmembrane region" description="Helical" evidence="12">
    <location>
        <begin position="294"/>
        <end position="311"/>
    </location>
</feature>
<dbReference type="InterPro" id="IPR001996">
    <property type="entry name" value="PTS_IIB_1"/>
</dbReference>
<dbReference type="InterPro" id="IPR018113">
    <property type="entry name" value="PTrfase_EIIB_Cys"/>
</dbReference>
<sequence length="538" mass="57341">MTAKKKFNFKAPLEVFAKSIVQPMMYLSVAGILLIVGIILTNKTICALVPVLGSGPFQLVGAVVYQSLMFIINNLSILFCVGIAGAMAKKNKGHASLIALMSFFLFLQANNIVLNATGSLADASGMLGLTGTGQATVMGIQVLDTGVFGGIILGCITGAVFNKYSNKQFPIALSMFSGVRFPFLIMIIISWIMGAGFCIVWPPVQGAISSVAGIIKESGNIGLFIYGMLNKLLVPTGLHHLIYTPFQFSDVGGTLTLGDQVIAGAYPIRVAEMAMTGQPFSDSTYFNSYTFNNLWPYIGIGLAFIVTAYKGNKDKTKAVIIPLIITAVLSCVTEPMDFLFVFAAPVLFVVHSVLSGIFLVLLKVLSVPASTAGGIINIVVSNLVLGVDKTNWPVMLVLGVVNAALYFFLFTFLIKKLNLHTPGREEESELAESVAEGEAAASVAVKQGAVAAAPAEGVDAGIADLVAGLGGKDNIEELENCFTRLRVNVKNPDLIDENLINHVPNSGINRNGNNIQIIFGMKVAEMRDKVENAIEKEQ</sequence>
<evidence type="ECO:0000256" key="5">
    <source>
        <dbReference type="ARBA" id="ARBA00022679"/>
    </source>
</evidence>
<keyword evidence="5" id="KW-0808">Transferase</keyword>
<dbReference type="Pfam" id="PF02378">
    <property type="entry name" value="PTS_EIIC"/>
    <property type="match status" value="1"/>
</dbReference>
<dbReference type="InterPro" id="IPR036878">
    <property type="entry name" value="Glu_permease_IIB"/>
</dbReference>
<feature type="transmembrane region" description="Helical" evidence="12">
    <location>
        <begin position="181"/>
        <end position="202"/>
    </location>
</feature>
<feature type="transmembrane region" description="Helical" evidence="12">
    <location>
        <begin position="342"/>
        <end position="362"/>
    </location>
</feature>
<dbReference type="PROSITE" id="PS51098">
    <property type="entry name" value="PTS_EIIB_TYPE_1"/>
    <property type="match status" value="1"/>
</dbReference>
<keyword evidence="9 12" id="KW-1133">Transmembrane helix</keyword>
<evidence type="ECO:0000256" key="10">
    <source>
        <dbReference type="ARBA" id="ARBA00023136"/>
    </source>
</evidence>
<evidence type="ECO:0000256" key="1">
    <source>
        <dbReference type="ARBA" id="ARBA00004651"/>
    </source>
</evidence>
<dbReference type="CDD" id="cd00212">
    <property type="entry name" value="PTS_IIB_glc"/>
    <property type="match status" value="1"/>
</dbReference>
<feature type="active site" description="Phosphocysteine intermediate; for EIIB activity" evidence="11">
    <location>
        <position position="481"/>
    </location>
</feature>
<feature type="transmembrane region" description="Helical" evidence="12">
    <location>
        <begin position="26"/>
        <end position="52"/>
    </location>
</feature>
<dbReference type="GO" id="GO:0009401">
    <property type="term" value="P:phosphoenolpyruvate-dependent sugar phosphotransferase system"/>
    <property type="evidence" value="ECO:0007669"/>
    <property type="project" value="UniProtKB-KW"/>
</dbReference>
<keyword evidence="7 12" id="KW-0812">Transmembrane</keyword>
<dbReference type="SUPFAM" id="SSF55604">
    <property type="entry name" value="Glucose permease domain IIB"/>
    <property type="match status" value="1"/>
</dbReference>
<dbReference type="Pfam" id="PF00367">
    <property type="entry name" value="PTS_EIIB"/>
    <property type="match status" value="1"/>
</dbReference>
<comment type="subcellular location">
    <subcellularLocation>
        <location evidence="1">Cell membrane</location>
        <topology evidence="1">Multi-pass membrane protein</topology>
    </subcellularLocation>
</comment>
<dbReference type="GO" id="GO:0016301">
    <property type="term" value="F:kinase activity"/>
    <property type="evidence" value="ECO:0007669"/>
    <property type="project" value="UniProtKB-KW"/>
</dbReference>
<proteinExistence type="predicted"/>
<feature type="transmembrane region" description="Helical" evidence="12">
    <location>
        <begin position="393"/>
        <end position="414"/>
    </location>
</feature>
<keyword evidence="3" id="KW-1003">Cell membrane</keyword>
<dbReference type="GO" id="GO:0090563">
    <property type="term" value="F:protein-phosphocysteine-sugar phosphotransferase activity"/>
    <property type="evidence" value="ECO:0007669"/>
    <property type="project" value="TreeGrafter"/>
</dbReference>
<accession>A0A174MSL0</accession>
<dbReference type="RefSeq" id="WP_055252560.1">
    <property type="nucleotide sequence ID" value="NZ_CABIXX010000046.1"/>
</dbReference>
<evidence type="ECO:0000256" key="4">
    <source>
        <dbReference type="ARBA" id="ARBA00022597"/>
    </source>
</evidence>
<evidence type="ECO:0000259" key="14">
    <source>
        <dbReference type="PROSITE" id="PS51103"/>
    </source>
</evidence>
<dbReference type="PANTHER" id="PTHR30009:SF24">
    <property type="entry name" value="PTS SYSTEM, IIBC COMPONENT"/>
    <property type="match status" value="1"/>
</dbReference>
<dbReference type="InterPro" id="IPR003352">
    <property type="entry name" value="PTS_EIIC"/>
</dbReference>
<dbReference type="GO" id="GO:0008982">
    <property type="term" value="F:protein-N(PI)-phosphohistidine-sugar phosphotransferase activity"/>
    <property type="evidence" value="ECO:0007669"/>
    <property type="project" value="InterPro"/>
</dbReference>
<dbReference type="Proteomes" id="UP000095454">
    <property type="component" value="Unassembled WGS sequence"/>
</dbReference>
<feature type="transmembrane region" description="Helical" evidence="12">
    <location>
        <begin position="138"/>
        <end position="161"/>
    </location>
</feature>
<evidence type="ECO:0000256" key="12">
    <source>
        <dbReference type="SAM" id="Phobius"/>
    </source>
</evidence>
<feature type="domain" description="PTS EIIC type-1" evidence="14">
    <location>
        <begin position="7"/>
        <end position="426"/>
    </location>
</feature>
<evidence type="ECO:0000313" key="16">
    <source>
        <dbReference type="Proteomes" id="UP000095454"/>
    </source>
</evidence>
<keyword evidence="4" id="KW-0762">Sugar transport</keyword>
<evidence type="ECO:0000259" key="13">
    <source>
        <dbReference type="PROSITE" id="PS51098"/>
    </source>
</evidence>
<feature type="domain" description="PTS EIIB type-1" evidence="13">
    <location>
        <begin position="459"/>
        <end position="538"/>
    </location>
</feature>
<feature type="transmembrane region" description="Helical" evidence="12">
    <location>
        <begin position="64"/>
        <end position="85"/>
    </location>
</feature>
<keyword evidence="10 12" id="KW-0472">Membrane</keyword>
<evidence type="ECO:0000256" key="11">
    <source>
        <dbReference type="PROSITE-ProRule" id="PRU00421"/>
    </source>
</evidence>
<evidence type="ECO:0000256" key="7">
    <source>
        <dbReference type="ARBA" id="ARBA00022692"/>
    </source>
</evidence>
<dbReference type="InterPro" id="IPR013013">
    <property type="entry name" value="PTS_EIIC_1"/>
</dbReference>
<evidence type="ECO:0000256" key="3">
    <source>
        <dbReference type="ARBA" id="ARBA00022475"/>
    </source>
</evidence>
<reference evidence="15 16" key="1">
    <citation type="submission" date="2015-09" db="EMBL/GenBank/DDBJ databases">
        <authorList>
            <consortium name="Pathogen Informatics"/>
        </authorList>
    </citation>
    <scope>NUCLEOTIDE SEQUENCE [LARGE SCALE GENOMIC DNA]</scope>
    <source>
        <strain evidence="15 16">2789STDY5834902</strain>
    </source>
</reference>
<feature type="transmembrane region" description="Helical" evidence="12">
    <location>
        <begin position="97"/>
        <end position="118"/>
    </location>
</feature>
<name>A0A174MSL0_9ACTN</name>
<dbReference type="InterPro" id="IPR050429">
    <property type="entry name" value="PTS_Glucose_EIICBA"/>
</dbReference>
<protein>
    <submittedName>
        <fullName evidence="15">EIICBA-Glc 2</fullName>
    </submittedName>
</protein>
<dbReference type="PROSITE" id="PS01035">
    <property type="entry name" value="PTS_EIIB_TYPE_1_CYS"/>
    <property type="match status" value="1"/>
</dbReference>
<evidence type="ECO:0000256" key="9">
    <source>
        <dbReference type="ARBA" id="ARBA00022989"/>
    </source>
</evidence>
<feature type="transmembrane region" description="Helical" evidence="12">
    <location>
        <begin position="369"/>
        <end position="387"/>
    </location>
</feature>
<dbReference type="GO" id="GO:0005886">
    <property type="term" value="C:plasma membrane"/>
    <property type="evidence" value="ECO:0007669"/>
    <property type="project" value="UniProtKB-SubCell"/>
</dbReference>
<dbReference type="Gene3D" id="3.30.1360.60">
    <property type="entry name" value="Glucose permease domain IIB"/>
    <property type="match status" value="1"/>
</dbReference>
<evidence type="ECO:0000256" key="6">
    <source>
        <dbReference type="ARBA" id="ARBA00022683"/>
    </source>
</evidence>
<evidence type="ECO:0000256" key="8">
    <source>
        <dbReference type="ARBA" id="ARBA00022777"/>
    </source>
</evidence>
<keyword evidence="6" id="KW-0598">Phosphotransferase system</keyword>
<organism evidence="15 16">
    <name type="scientific">Collinsella aerofaciens</name>
    <dbReference type="NCBI Taxonomy" id="74426"/>
    <lineage>
        <taxon>Bacteria</taxon>
        <taxon>Bacillati</taxon>
        <taxon>Actinomycetota</taxon>
        <taxon>Coriobacteriia</taxon>
        <taxon>Coriobacteriales</taxon>
        <taxon>Coriobacteriaceae</taxon>
        <taxon>Collinsella</taxon>
    </lineage>
</organism>
<gene>
    <name evidence="15" type="primary">glcB_2</name>
    <name evidence="15" type="ORF">ERS852514_01826</name>
</gene>
<evidence type="ECO:0000256" key="2">
    <source>
        <dbReference type="ARBA" id="ARBA00022448"/>
    </source>
</evidence>
<feature type="transmembrane region" description="Helical" evidence="12">
    <location>
        <begin position="318"/>
        <end position="336"/>
    </location>
</feature>
<dbReference type="AlphaFoldDB" id="A0A174MSL0"/>
<evidence type="ECO:0000313" key="15">
    <source>
        <dbReference type="EMBL" id="CUP37220.1"/>
    </source>
</evidence>
<dbReference type="PANTHER" id="PTHR30009">
    <property type="entry name" value="CYTOCHROME C-TYPE SYNTHESIS PROTEIN AND PTS TRANSMEMBRANE COMPONENT"/>
    <property type="match status" value="1"/>
</dbReference>
<dbReference type="EMBL" id="CZAQ01000046">
    <property type="protein sequence ID" value="CUP37220.1"/>
    <property type="molecule type" value="Genomic_DNA"/>
</dbReference>